<keyword evidence="2" id="KW-1185">Reference proteome</keyword>
<dbReference type="Pfam" id="PF06258">
    <property type="entry name" value="Mito_fiss_Elm1"/>
    <property type="match status" value="1"/>
</dbReference>
<protein>
    <recommendedName>
        <fullName evidence="3">Nucleoside-diphosphate sugar epimerase</fullName>
    </recommendedName>
</protein>
<accession>A0A437MCM9</accession>
<evidence type="ECO:0008006" key="3">
    <source>
        <dbReference type="Google" id="ProtNLM"/>
    </source>
</evidence>
<proteinExistence type="predicted"/>
<dbReference type="Proteomes" id="UP000282957">
    <property type="component" value="Unassembled WGS sequence"/>
</dbReference>
<dbReference type="PANTHER" id="PTHR33986">
    <property type="entry name" value="OS02G0535700 PROTEIN"/>
    <property type="match status" value="1"/>
</dbReference>
<dbReference type="RefSeq" id="WP_127788885.1">
    <property type="nucleotide sequence ID" value="NZ_SACL01000006.1"/>
</dbReference>
<gene>
    <name evidence="1" type="ORF">EOD42_17615</name>
</gene>
<sequence>MPETKVWVLQDPRAGTAAQALGIAEALAEPFRAIPLGWSGLAALPLPWPSLWGLDAATRAQFAPPWPRLVISAGRRAAPAARWLRARGARTVHCMRPGPGAADFDLLVLPRHDDPAPAGNLLPILGATHRLTAGKLAEARGAFPALGALPGPRIALLLGALPAEAATRIGQQARALGGSVLATTSRRTSPEAASALAAALEGHPHSLFRWGDAGPNPFLGLLAHADAIIVSADSISMASEALVTGAAVFLADPGGLGPRHRAFADSLVTAGEARWLGPEAALFTRAGRNETTRVAEAIRERGLV</sequence>
<dbReference type="PANTHER" id="PTHR33986:SF15">
    <property type="entry name" value="MITOCHONDRIAL FISSION PROTEIN ELM1"/>
    <property type="match status" value="1"/>
</dbReference>
<dbReference type="InterPro" id="IPR009367">
    <property type="entry name" value="Elm1-like"/>
</dbReference>
<comment type="caution">
    <text evidence="1">The sequence shown here is derived from an EMBL/GenBank/DDBJ whole genome shotgun (WGS) entry which is preliminary data.</text>
</comment>
<dbReference type="EMBL" id="SACL01000006">
    <property type="protein sequence ID" value="RVT95400.1"/>
    <property type="molecule type" value="Genomic_DNA"/>
</dbReference>
<dbReference type="OrthoDB" id="272235at2"/>
<name>A0A437MCM9_9PROT</name>
<evidence type="ECO:0000313" key="1">
    <source>
        <dbReference type="EMBL" id="RVT95400.1"/>
    </source>
</evidence>
<dbReference type="AlphaFoldDB" id="A0A437MCM9"/>
<reference evidence="1 2" key="1">
    <citation type="submission" date="2019-01" db="EMBL/GenBank/DDBJ databases">
        <authorList>
            <person name="Chen W.-M."/>
        </authorList>
    </citation>
    <scope>NUCLEOTIDE SEQUENCE [LARGE SCALE GENOMIC DNA]</scope>
    <source>
        <strain evidence="1 2">CCP-6</strain>
    </source>
</reference>
<organism evidence="1 2">
    <name type="scientific">Rhodovarius crocodyli</name>
    <dbReference type="NCBI Taxonomy" id="1979269"/>
    <lineage>
        <taxon>Bacteria</taxon>
        <taxon>Pseudomonadati</taxon>
        <taxon>Pseudomonadota</taxon>
        <taxon>Alphaproteobacteria</taxon>
        <taxon>Acetobacterales</taxon>
        <taxon>Roseomonadaceae</taxon>
        <taxon>Rhodovarius</taxon>
    </lineage>
</organism>
<evidence type="ECO:0000313" key="2">
    <source>
        <dbReference type="Proteomes" id="UP000282957"/>
    </source>
</evidence>